<keyword evidence="9" id="KW-0464">Manganese</keyword>
<dbReference type="GO" id="GO:0016787">
    <property type="term" value="F:hydrolase activity"/>
    <property type="evidence" value="ECO:0007669"/>
    <property type="project" value="UniProtKB-KW"/>
</dbReference>
<feature type="signal peptide" evidence="11">
    <location>
        <begin position="1"/>
        <end position="24"/>
    </location>
</feature>
<evidence type="ECO:0000256" key="9">
    <source>
        <dbReference type="ARBA" id="ARBA00023211"/>
    </source>
</evidence>
<keyword evidence="14" id="KW-1185">Reference proteome</keyword>
<evidence type="ECO:0000259" key="12">
    <source>
        <dbReference type="Pfam" id="PF00149"/>
    </source>
</evidence>
<evidence type="ECO:0000256" key="2">
    <source>
        <dbReference type="ARBA" id="ARBA00004141"/>
    </source>
</evidence>
<comment type="similarity">
    <text evidence="3">Belongs to the metallophosphoesterase superfamily. MPPE1 family.</text>
</comment>
<evidence type="ECO:0000256" key="11">
    <source>
        <dbReference type="SAM" id="SignalP"/>
    </source>
</evidence>
<comment type="subcellular location">
    <subcellularLocation>
        <location evidence="2">Membrane</location>
        <topology evidence="2">Multi-pass membrane protein</topology>
    </subcellularLocation>
</comment>
<evidence type="ECO:0000313" key="14">
    <source>
        <dbReference type="Proteomes" id="UP000734854"/>
    </source>
</evidence>
<dbReference type="GO" id="GO:0006506">
    <property type="term" value="P:GPI anchor biosynthetic process"/>
    <property type="evidence" value="ECO:0007669"/>
    <property type="project" value="InterPro"/>
</dbReference>
<dbReference type="EMBL" id="JACMSC010000003">
    <property type="protein sequence ID" value="KAG6528297.1"/>
    <property type="molecule type" value="Genomic_DNA"/>
</dbReference>
<feature type="transmembrane region" description="Helical" evidence="10">
    <location>
        <begin position="379"/>
        <end position="399"/>
    </location>
</feature>
<dbReference type="AlphaFoldDB" id="A0A8J5HVE6"/>
<reference evidence="13 14" key="1">
    <citation type="submission" date="2020-08" db="EMBL/GenBank/DDBJ databases">
        <title>Plant Genome Project.</title>
        <authorList>
            <person name="Zhang R.-G."/>
        </authorList>
    </citation>
    <scope>NUCLEOTIDE SEQUENCE [LARGE SCALE GENOMIC DNA]</scope>
    <source>
        <tissue evidence="13">Rhizome</tissue>
    </source>
</reference>
<dbReference type="InterPro" id="IPR029052">
    <property type="entry name" value="Metallo-depent_PP-like"/>
</dbReference>
<evidence type="ECO:0000256" key="7">
    <source>
        <dbReference type="ARBA" id="ARBA00022989"/>
    </source>
</evidence>
<dbReference type="InterPro" id="IPR004843">
    <property type="entry name" value="Calcineurin-like_PHP"/>
</dbReference>
<evidence type="ECO:0000256" key="6">
    <source>
        <dbReference type="ARBA" id="ARBA00022801"/>
    </source>
</evidence>
<keyword evidence="4 10" id="KW-0812">Transmembrane</keyword>
<dbReference type="InterPro" id="IPR033308">
    <property type="entry name" value="PGAP5/Cdc1/Ted1"/>
</dbReference>
<dbReference type="SUPFAM" id="SSF56300">
    <property type="entry name" value="Metallo-dependent phosphatases"/>
    <property type="match status" value="1"/>
</dbReference>
<evidence type="ECO:0000256" key="4">
    <source>
        <dbReference type="ARBA" id="ARBA00022692"/>
    </source>
</evidence>
<dbReference type="Pfam" id="PF00149">
    <property type="entry name" value="Metallophos"/>
    <property type="match status" value="1"/>
</dbReference>
<evidence type="ECO:0000313" key="13">
    <source>
        <dbReference type="EMBL" id="KAG6528297.1"/>
    </source>
</evidence>
<feature type="domain" description="Calcineurin-like phosphoesterase" evidence="12">
    <location>
        <begin position="73"/>
        <end position="326"/>
    </location>
</feature>
<organism evidence="13 14">
    <name type="scientific">Zingiber officinale</name>
    <name type="common">Ginger</name>
    <name type="synonym">Amomum zingiber</name>
    <dbReference type="NCBI Taxonomy" id="94328"/>
    <lineage>
        <taxon>Eukaryota</taxon>
        <taxon>Viridiplantae</taxon>
        <taxon>Streptophyta</taxon>
        <taxon>Embryophyta</taxon>
        <taxon>Tracheophyta</taxon>
        <taxon>Spermatophyta</taxon>
        <taxon>Magnoliopsida</taxon>
        <taxon>Liliopsida</taxon>
        <taxon>Zingiberales</taxon>
        <taxon>Zingiberaceae</taxon>
        <taxon>Zingiber</taxon>
    </lineage>
</organism>
<name>A0A8J5HVE6_ZINOF</name>
<comment type="cofactor">
    <cofactor evidence="1">
        <name>Mn(2+)</name>
        <dbReference type="ChEBI" id="CHEBI:29035"/>
    </cofactor>
</comment>
<keyword evidence="5" id="KW-0479">Metal-binding</keyword>
<keyword evidence="11" id="KW-0732">Signal</keyword>
<protein>
    <recommendedName>
        <fullName evidence="12">Calcineurin-like phosphoesterase domain-containing protein</fullName>
    </recommendedName>
</protein>
<dbReference type="PANTHER" id="PTHR13315:SF0">
    <property type="entry name" value="METALLOPHOSPHOESTERASE 1"/>
    <property type="match status" value="1"/>
</dbReference>
<evidence type="ECO:0000256" key="3">
    <source>
        <dbReference type="ARBA" id="ARBA00008895"/>
    </source>
</evidence>
<evidence type="ECO:0000256" key="5">
    <source>
        <dbReference type="ARBA" id="ARBA00022723"/>
    </source>
</evidence>
<evidence type="ECO:0000256" key="8">
    <source>
        <dbReference type="ARBA" id="ARBA00023136"/>
    </source>
</evidence>
<sequence>MSFLKPLLPLLLAIALVAVEYMISEPSCVVSGRVGESERHSDDLKVIMVADLLLPGSDAGYTDTFFRDPFKSKFFRKSLEKFRPDMLLVLGDVSARGWELTESKWRTVMQQFYKLLGPFMGLPLHIALGDRDIGECSELDEQFASQIVSSLPSLGLSGCSSFEMGNVSFVSLNSVALLCGTNDLRFRVEKVIERESIVLRNRAKETEILGKPSFRQERSNNFQWRDNKMESGSGPVLLLHFPLHRKKRSILEVNDVNQGICKHTDGDLRRIKDSLTKLFIKLFQARIDKFKDMGPYALQKTFPVNETEYVLQALKPRIVFSAHSHKFCDHTHSDGTREVTVPAMTWTSGQKPGLVFVNFGHNKEVSVSHCSFVSERHVILLYLCVFMLSMSVVLIARCLNLVK</sequence>
<accession>A0A8J5HVE6</accession>
<evidence type="ECO:0000256" key="10">
    <source>
        <dbReference type="SAM" id="Phobius"/>
    </source>
</evidence>
<dbReference type="Proteomes" id="UP000734854">
    <property type="component" value="Unassembled WGS sequence"/>
</dbReference>
<comment type="caution">
    <text evidence="13">The sequence shown here is derived from an EMBL/GenBank/DDBJ whole genome shotgun (WGS) entry which is preliminary data.</text>
</comment>
<keyword evidence="8 10" id="KW-0472">Membrane</keyword>
<gene>
    <name evidence="13" type="ORF">ZIOFF_010448</name>
</gene>
<dbReference type="GO" id="GO:0046872">
    <property type="term" value="F:metal ion binding"/>
    <property type="evidence" value="ECO:0007669"/>
    <property type="project" value="UniProtKB-KW"/>
</dbReference>
<proteinExistence type="inferred from homology"/>
<dbReference type="PANTHER" id="PTHR13315">
    <property type="entry name" value="METALLO PHOSPHOESTERASE RELATED"/>
    <property type="match status" value="1"/>
</dbReference>
<evidence type="ECO:0000256" key="1">
    <source>
        <dbReference type="ARBA" id="ARBA00001936"/>
    </source>
</evidence>
<feature type="chain" id="PRO_5035291677" description="Calcineurin-like phosphoesterase domain-containing protein" evidence="11">
    <location>
        <begin position="25"/>
        <end position="403"/>
    </location>
</feature>
<keyword evidence="7 10" id="KW-1133">Transmembrane helix</keyword>
<dbReference type="GO" id="GO:0016020">
    <property type="term" value="C:membrane"/>
    <property type="evidence" value="ECO:0007669"/>
    <property type="project" value="UniProtKB-SubCell"/>
</dbReference>
<keyword evidence="6" id="KW-0378">Hydrolase</keyword>